<name>A0A4C1Y8A0_EUMVA</name>
<protein>
    <submittedName>
        <fullName evidence="2">Uncharacterized protein</fullName>
    </submittedName>
</protein>
<keyword evidence="3" id="KW-1185">Reference proteome</keyword>
<sequence length="86" mass="9339">MSSMGSPSDAGGERGAYRRAARKRATRAGRRSRTLACTHTHPHRLRRVSELVAQCLSTNTLTKSPTKAARLLIKPTQNVTPSPNDA</sequence>
<feature type="compositionally biased region" description="Basic residues" evidence="1">
    <location>
        <begin position="17"/>
        <end position="33"/>
    </location>
</feature>
<dbReference type="Proteomes" id="UP000299102">
    <property type="component" value="Unassembled WGS sequence"/>
</dbReference>
<gene>
    <name evidence="2" type="ORF">EVAR_59295_1</name>
</gene>
<reference evidence="2 3" key="1">
    <citation type="journal article" date="2019" name="Commun. Biol.">
        <title>The bagworm genome reveals a unique fibroin gene that provides high tensile strength.</title>
        <authorList>
            <person name="Kono N."/>
            <person name="Nakamura H."/>
            <person name="Ohtoshi R."/>
            <person name="Tomita M."/>
            <person name="Numata K."/>
            <person name="Arakawa K."/>
        </authorList>
    </citation>
    <scope>NUCLEOTIDE SEQUENCE [LARGE SCALE GENOMIC DNA]</scope>
</reference>
<evidence type="ECO:0000313" key="2">
    <source>
        <dbReference type="EMBL" id="GBP72481.1"/>
    </source>
</evidence>
<dbReference type="EMBL" id="BGZK01001147">
    <property type="protein sequence ID" value="GBP72481.1"/>
    <property type="molecule type" value="Genomic_DNA"/>
</dbReference>
<accession>A0A4C1Y8A0</accession>
<proteinExistence type="predicted"/>
<feature type="region of interest" description="Disordered" evidence="1">
    <location>
        <begin position="1"/>
        <end position="42"/>
    </location>
</feature>
<evidence type="ECO:0000313" key="3">
    <source>
        <dbReference type="Proteomes" id="UP000299102"/>
    </source>
</evidence>
<dbReference type="AlphaFoldDB" id="A0A4C1Y8A0"/>
<evidence type="ECO:0000256" key="1">
    <source>
        <dbReference type="SAM" id="MobiDB-lite"/>
    </source>
</evidence>
<organism evidence="2 3">
    <name type="scientific">Eumeta variegata</name>
    <name type="common">Bagworm moth</name>
    <name type="synonym">Eumeta japonica</name>
    <dbReference type="NCBI Taxonomy" id="151549"/>
    <lineage>
        <taxon>Eukaryota</taxon>
        <taxon>Metazoa</taxon>
        <taxon>Ecdysozoa</taxon>
        <taxon>Arthropoda</taxon>
        <taxon>Hexapoda</taxon>
        <taxon>Insecta</taxon>
        <taxon>Pterygota</taxon>
        <taxon>Neoptera</taxon>
        <taxon>Endopterygota</taxon>
        <taxon>Lepidoptera</taxon>
        <taxon>Glossata</taxon>
        <taxon>Ditrysia</taxon>
        <taxon>Tineoidea</taxon>
        <taxon>Psychidae</taxon>
        <taxon>Oiketicinae</taxon>
        <taxon>Eumeta</taxon>
    </lineage>
</organism>
<comment type="caution">
    <text evidence="2">The sequence shown here is derived from an EMBL/GenBank/DDBJ whole genome shotgun (WGS) entry which is preliminary data.</text>
</comment>